<evidence type="ECO:0000256" key="1">
    <source>
        <dbReference type="SAM" id="MobiDB-lite"/>
    </source>
</evidence>
<protein>
    <submittedName>
        <fullName evidence="2">Uncharacterized protein</fullName>
    </submittedName>
</protein>
<evidence type="ECO:0000313" key="2">
    <source>
        <dbReference type="EMBL" id="CAB1442728.1"/>
    </source>
</evidence>
<feature type="compositionally biased region" description="Polar residues" evidence="1">
    <location>
        <begin position="16"/>
        <end position="28"/>
    </location>
</feature>
<accession>A0A9N7YSF1</accession>
<evidence type="ECO:0000313" key="3">
    <source>
        <dbReference type="Proteomes" id="UP001153269"/>
    </source>
</evidence>
<keyword evidence="3" id="KW-1185">Reference proteome</keyword>
<dbReference type="AlphaFoldDB" id="A0A9N7YSF1"/>
<dbReference type="EMBL" id="CADEAL010002902">
    <property type="protein sequence ID" value="CAB1442728.1"/>
    <property type="molecule type" value="Genomic_DNA"/>
</dbReference>
<comment type="caution">
    <text evidence="2">The sequence shown here is derived from an EMBL/GenBank/DDBJ whole genome shotgun (WGS) entry which is preliminary data.</text>
</comment>
<proteinExistence type="predicted"/>
<sequence length="111" mass="11998">MTAAGHGLISRGVSPEFTSTPSRHTQGEPTGHIQERWMCEHSTRLTSCLCRLHPAAPPLTCRTSLCRKPPAVLFKSPPERPNGIGADEIPVQLTSPCPRSDETSHNTACLS</sequence>
<reference evidence="2" key="1">
    <citation type="submission" date="2020-03" db="EMBL/GenBank/DDBJ databases">
        <authorList>
            <person name="Weist P."/>
        </authorList>
    </citation>
    <scope>NUCLEOTIDE SEQUENCE</scope>
</reference>
<organism evidence="2 3">
    <name type="scientific">Pleuronectes platessa</name>
    <name type="common">European plaice</name>
    <dbReference type="NCBI Taxonomy" id="8262"/>
    <lineage>
        <taxon>Eukaryota</taxon>
        <taxon>Metazoa</taxon>
        <taxon>Chordata</taxon>
        <taxon>Craniata</taxon>
        <taxon>Vertebrata</taxon>
        <taxon>Euteleostomi</taxon>
        <taxon>Actinopterygii</taxon>
        <taxon>Neopterygii</taxon>
        <taxon>Teleostei</taxon>
        <taxon>Neoteleostei</taxon>
        <taxon>Acanthomorphata</taxon>
        <taxon>Carangaria</taxon>
        <taxon>Pleuronectiformes</taxon>
        <taxon>Pleuronectoidei</taxon>
        <taxon>Pleuronectidae</taxon>
        <taxon>Pleuronectes</taxon>
    </lineage>
</organism>
<feature type="region of interest" description="Disordered" evidence="1">
    <location>
        <begin position="74"/>
        <end position="111"/>
    </location>
</feature>
<dbReference type="Proteomes" id="UP001153269">
    <property type="component" value="Unassembled WGS sequence"/>
</dbReference>
<name>A0A9N7YSF1_PLEPL</name>
<feature type="region of interest" description="Disordered" evidence="1">
    <location>
        <begin position="1"/>
        <end position="33"/>
    </location>
</feature>
<gene>
    <name evidence="2" type="ORF">PLEPLA_LOCUS30446</name>
</gene>